<evidence type="ECO:0000256" key="1">
    <source>
        <dbReference type="ARBA" id="ARBA00008468"/>
    </source>
</evidence>
<evidence type="ECO:0000313" key="5">
    <source>
        <dbReference type="WBParaSite" id="GPUH_0002355501-mRNA-1"/>
    </source>
</evidence>
<dbReference type="Pfam" id="PF10046">
    <property type="entry name" value="BLOC1_2"/>
    <property type="match status" value="1"/>
</dbReference>
<organism evidence="5">
    <name type="scientific">Gongylonema pulchrum</name>
    <dbReference type="NCBI Taxonomy" id="637853"/>
    <lineage>
        <taxon>Eukaryota</taxon>
        <taxon>Metazoa</taxon>
        <taxon>Ecdysozoa</taxon>
        <taxon>Nematoda</taxon>
        <taxon>Chromadorea</taxon>
        <taxon>Rhabditida</taxon>
        <taxon>Spirurina</taxon>
        <taxon>Spiruromorpha</taxon>
        <taxon>Spiruroidea</taxon>
        <taxon>Gongylonematidae</taxon>
        <taxon>Gongylonema</taxon>
    </lineage>
</organism>
<dbReference type="InterPro" id="IPR019269">
    <property type="entry name" value="BLOC1_su2"/>
</dbReference>
<protein>
    <submittedName>
        <fullName evidence="5">Biogenesis of lysosome-related organelles complex 1 subunit 2</fullName>
    </submittedName>
</protein>
<dbReference type="GO" id="GO:0016197">
    <property type="term" value="P:endosomal transport"/>
    <property type="evidence" value="ECO:0007669"/>
    <property type="project" value="TreeGrafter"/>
</dbReference>
<evidence type="ECO:0000313" key="4">
    <source>
        <dbReference type="Proteomes" id="UP000271098"/>
    </source>
</evidence>
<feature type="region of interest" description="Disordered" evidence="2">
    <location>
        <begin position="1"/>
        <end position="23"/>
    </location>
</feature>
<proteinExistence type="inferred from homology"/>
<dbReference type="AlphaFoldDB" id="A0A183ERD4"/>
<dbReference type="GO" id="GO:0000930">
    <property type="term" value="C:gamma-tubulin complex"/>
    <property type="evidence" value="ECO:0007669"/>
    <property type="project" value="TreeGrafter"/>
</dbReference>
<keyword evidence="4" id="KW-1185">Reference proteome</keyword>
<dbReference type="Proteomes" id="UP000271098">
    <property type="component" value="Unassembled WGS sequence"/>
</dbReference>
<reference evidence="3 4" key="2">
    <citation type="submission" date="2018-11" db="EMBL/GenBank/DDBJ databases">
        <authorList>
            <consortium name="Pathogen Informatics"/>
        </authorList>
    </citation>
    <scope>NUCLEOTIDE SEQUENCE [LARGE SCALE GENOMIC DNA]</scope>
</reference>
<sequence length="161" mass="17934">MANEWAPASTEYPATPGSTEASSQMQHLADDIKCYDVLVCDKTALKMANEWAPASTEYPATPGSTETSSQMQHLADDMYDKVAAYLQGQIEGSVAEYKLLEDLNNVTSQRYDDMKQVASDETLRPYLQQIDEVDENTRKLEEAAGMLERYVTALGKFFVSL</sequence>
<dbReference type="GO" id="GO:0032418">
    <property type="term" value="P:lysosome localization"/>
    <property type="evidence" value="ECO:0007669"/>
    <property type="project" value="TreeGrafter"/>
</dbReference>
<evidence type="ECO:0000256" key="2">
    <source>
        <dbReference type="SAM" id="MobiDB-lite"/>
    </source>
</evidence>
<name>A0A183ERD4_9BILA</name>
<dbReference type="PANTHER" id="PTHR46479">
    <property type="entry name" value="BIOGENESIS OF LYSOSOME-RELATED ORGANELLES COMPLEX 1 SUBUNIT 2"/>
    <property type="match status" value="1"/>
</dbReference>
<comment type="similarity">
    <text evidence="1">Belongs to the BLOC1S2 family.</text>
</comment>
<dbReference type="GO" id="GO:0031083">
    <property type="term" value="C:BLOC-1 complex"/>
    <property type="evidence" value="ECO:0007669"/>
    <property type="project" value="TreeGrafter"/>
</dbReference>
<dbReference type="GO" id="GO:0099078">
    <property type="term" value="C:BORC complex"/>
    <property type="evidence" value="ECO:0007669"/>
    <property type="project" value="TreeGrafter"/>
</dbReference>
<reference evidence="5" key="1">
    <citation type="submission" date="2016-06" db="UniProtKB">
        <authorList>
            <consortium name="WormBaseParasite"/>
        </authorList>
    </citation>
    <scope>IDENTIFICATION</scope>
</reference>
<dbReference type="OrthoDB" id="244061at2759"/>
<dbReference type="PANTHER" id="PTHR46479:SF1">
    <property type="entry name" value="BIOGENESIS OF LYSOSOME-RELATED ORGANELLES COMPLEX 1 SUBUNIT 2"/>
    <property type="match status" value="1"/>
</dbReference>
<accession>A0A183ERD4</accession>
<gene>
    <name evidence="3" type="ORF">GPUH_LOCUS23523</name>
</gene>
<dbReference type="WBParaSite" id="GPUH_0002355501-mRNA-1">
    <property type="protein sequence ID" value="GPUH_0002355501-mRNA-1"/>
    <property type="gene ID" value="GPUH_0002355501"/>
</dbReference>
<evidence type="ECO:0000313" key="3">
    <source>
        <dbReference type="EMBL" id="VDN41589.1"/>
    </source>
</evidence>
<dbReference type="EMBL" id="UYRT01098094">
    <property type="protein sequence ID" value="VDN41589.1"/>
    <property type="molecule type" value="Genomic_DNA"/>
</dbReference>
<dbReference type="GO" id="GO:0043015">
    <property type="term" value="F:gamma-tubulin binding"/>
    <property type="evidence" value="ECO:0007669"/>
    <property type="project" value="TreeGrafter"/>
</dbReference>